<dbReference type="Pfam" id="PF03432">
    <property type="entry name" value="Relaxase"/>
    <property type="match status" value="1"/>
</dbReference>
<dbReference type="EMBL" id="JBHSJJ010000005">
    <property type="protein sequence ID" value="MFC4872098.1"/>
    <property type="molecule type" value="Genomic_DNA"/>
</dbReference>
<evidence type="ECO:0000259" key="2">
    <source>
        <dbReference type="Pfam" id="PF03432"/>
    </source>
</evidence>
<dbReference type="InterPro" id="IPR005094">
    <property type="entry name" value="Endonuclease_MobA/VirD2"/>
</dbReference>
<protein>
    <submittedName>
        <fullName evidence="3">Relaxase/mobilization nuclease domain-containing protein</fullName>
    </submittedName>
</protein>
<keyword evidence="4" id="KW-1185">Reference proteome</keyword>
<sequence>MVAKITTGKNIRGALHYNENKLAKGHADLLLTNGFMDNSDTLSLHDKLVQFREFTDKNKRTKTNTVHISLNFSPDDKLDEEKLKKIAMTYMEGIGFGDQPFLVYQHFDASHPHIHILTTNIREDGKRIETHNLGRNQSELTRRSIEEQFRLVKAEDQKQKQAYMLRAVSLEKASYGKSETKAAISNVLTEVMKTYKFTSVAEFNAVLRQFNVTAFRGEPESRMYQKKGLVYSISDGNGNRLGVPIKASSIHSKPTLVRLEQRFERNKEQRKQHKPRAIKTIERILEKPEIKDLERLKTNLSMKGIYAVFRTNDQGRLYGVTFVDNVTRSVFNGSDLSKQFSANALHQRFNIQEDGGTNATEEKQKPDGATTEELAPGHSLAEEMIQGLFEEIPGEHLSENRPHRKKKKKRKRRN</sequence>
<feature type="compositionally biased region" description="Basic residues" evidence="1">
    <location>
        <begin position="402"/>
        <end position="414"/>
    </location>
</feature>
<dbReference type="RefSeq" id="WP_377064197.1">
    <property type="nucleotide sequence ID" value="NZ_JBHSJJ010000005.1"/>
</dbReference>
<feature type="region of interest" description="Disordered" evidence="1">
    <location>
        <begin position="389"/>
        <end position="414"/>
    </location>
</feature>
<evidence type="ECO:0000313" key="4">
    <source>
        <dbReference type="Proteomes" id="UP001595818"/>
    </source>
</evidence>
<reference evidence="4" key="1">
    <citation type="journal article" date="2019" name="Int. J. Syst. Evol. Microbiol.">
        <title>The Global Catalogue of Microorganisms (GCM) 10K type strain sequencing project: providing services to taxonomists for standard genome sequencing and annotation.</title>
        <authorList>
            <consortium name="The Broad Institute Genomics Platform"/>
            <consortium name="The Broad Institute Genome Sequencing Center for Infectious Disease"/>
            <person name="Wu L."/>
            <person name="Ma J."/>
        </authorList>
    </citation>
    <scope>NUCLEOTIDE SEQUENCE [LARGE SCALE GENOMIC DNA]</scope>
    <source>
        <strain evidence="4">CGMCC 4.7466</strain>
    </source>
</reference>
<feature type="region of interest" description="Disordered" evidence="1">
    <location>
        <begin position="350"/>
        <end position="373"/>
    </location>
</feature>
<feature type="domain" description="MobA/VirD2-like nuclease" evidence="2">
    <location>
        <begin position="17"/>
        <end position="151"/>
    </location>
</feature>
<proteinExistence type="predicted"/>
<evidence type="ECO:0000256" key="1">
    <source>
        <dbReference type="SAM" id="MobiDB-lite"/>
    </source>
</evidence>
<dbReference type="Proteomes" id="UP001595818">
    <property type="component" value="Unassembled WGS sequence"/>
</dbReference>
<evidence type="ECO:0000313" key="3">
    <source>
        <dbReference type="EMBL" id="MFC4872098.1"/>
    </source>
</evidence>
<accession>A0ABV9T0I0</accession>
<organism evidence="3 4">
    <name type="scientific">Negadavirga shengliensis</name>
    <dbReference type="NCBI Taxonomy" id="1389218"/>
    <lineage>
        <taxon>Bacteria</taxon>
        <taxon>Pseudomonadati</taxon>
        <taxon>Bacteroidota</taxon>
        <taxon>Cytophagia</taxon>
        <taxon>Cytophagales</taxon>
        <taxon>Cyclobacteriaceae</taxon>
        <taxon>Negadavirga</taxon>
    </lineage>
</organism>
<gene>
    <name evidence="3" type="ORF">ACFPFU_10395</name>
</gene>
<comment type="caution">
    <text evidence="3">The sequence shown here is derived from an EMBL/GenBank/DDBJ whole genome shotgun (WGS) entry which is preliminary data.</text>
</comment>
<name>A0ABV9T0I0_9BACT</name>
<dbReference type="Gene3D" id="3.30.930.30">
    <property type="match status" value="1"/>
</dbReference>